<keyword evidence="9" id="KW-1185">Reference proteome</keyword>
<organism evidence="8 9">
    <name type="scientific">Psilocybe cf. subviscida</name>
    <dbReference type="NCBI Taxonomy" id="2480587"/>
    <lineage>
        <taxon>Eukaryota</taxon>
        <taxon>Fungi</taxon>
        <taxon>Dikarya</taxon>
        <taxon>Basidiomycota</taxon>
        <taxon>Agaricomycotina</taxon>
        <taxon>Agaricomycetes</taxon>
        <taxon>Agaricomycetidae</taxon>
        <taxon>Agaricales</taxon>
        <taxon>Agaricineae</taxon>
        <taxon>Strophariaceae</taxon>
        <taxon>Psilocybe</taxon>
    </lineage>
</organism>
<evidence type="ECO:0000256" key="6">
    <source>
        <dbReference type="PIRSR" id="PIRSR602403-1"/>
    </source>
</evidence>
<dbReference type="Proteomes" id="UP000567179">
    <property type="component" value="Unassembled WGS sequence"/>
</dbReference>
<dbReference type="InterPro" id="IPR017972">
    <property type="entry name" value="Cyt_P450_CS"/>
</dbReference>
<accession>A0A8H5ES72</accession>
<evidence type="ECO:0000256" key="4">
    <source>
        <dbReference type="ARBA" id="ARBA00023002"/>
    </source>
</evidence>
<dbReference type="Gene3D" id="1.10.630.10">
    <property type="entry name" value="Cytochrome P450"/>
    <property type="match status" value="1"/>
</dbReference>
<keyword evidence="4 7" id="KW-0560">Oxidoreductase</keyword>
<dbReference type="Pfam" id="PF00067">
    <property type="entry name" value="p450"/>
    <property type="match status" value="1"/>
</dbReference>
<dbReference type="PANTHER" id="PTHR46206">
    <property type="entry name" value="CYTOCHROME P450"/>
    <property type="match status" value="1"/>
</dbReference>
<evidence type="ECO:0000256" key="7">
    <source>
        <dbReference type="RuleBase" id="RU000461"/>
    </source>
</evidence>
<dbReference type="EMBL" id="JAACJJ010000058">
    <property type="protein sequence ID" value="KAF5310138.1"/>
    <property type="molecule type" value="Genomic_DNA"/>
</dbReference>
<dbReference type="SUPFAM" id="SSF48264">
    <property type="entry name" value="Cytochrome P450"/>
    <property type="match status" value="1"/>
</dbReference>
<protein>
    <recommendedName>
        <fullName evidence="10">Cytochrome P450</fullName>
    </recommendedName>
</protein>
<keyword evidence="7" id="KW-0503">Monooxygenase</keyword>
<evidence type="ECO:0000256" key="1">
    <source>
        <dbReference type="ARBA" id="ARBA00001971"/>
    </source>
</evidence>
<dbReference type="OrthoDB" id="1844152at2759"/>
<dbReference type="AlphaFoldDB" id="A0A8H5ES72"/>
<evidence type="ECO:0000313" key="8">
    <source>
        <dbReference type="EMBL" id="KAF5310138.1"/>
    </source>
</evidence>
<reference evidence="8 9" key="1">
    <citation type="journal article" date="2020" name="ISME J.">
        <title>Uncovering the hidden diversity of litter-decomposition mechanisms in mushroom-forming fungi.</title>
        <authorList>
            <person name="Floudas D."/>
            <person name="Bentzer J."/>
            <person name="Ahren D."/>
            <person name="Johansson T."/>
            <person name="Persson P."/>
            <person name="Tunlid A."/>
        </authorList>
    </citation>
    <scope>NUCLEOTIDE SEQUENCE [LARGE SCALE GENOMIC DNA]</scope>
    <source>
        <strain evidence="8 9">CBS 101986</strain>
    </source>
</reference>
<evidence type="ECO:0000256" key="5">
    <source>
        <dbReference type="ARBA" id="ARBA00023004"/>
    </source>
</evidence>
<dbReference type="GO" id="GO:0020037">
    <property type="term" value="F:heme binding"/>
    <property type="evidence" value="ECO:0007669"/>
    <property type="project" value="InterPro"/>
</dbReference>
<keyword evidence="3 6" id="KW-0479">Metal-binding</keyword>
<comment type="caution">
    <text evidence="8">The sequence shown here is derived from an EMBL/GenBank/DDBJ whole genome shotgun (WGS) entry which is preliminary data.</text>
</comment>
<evidence type="ECO:0000313" key="9">
    <source>
        <dbReference type="Proteomes" id="UP000567179"/>
    </source>
</evidence>
<dbReference type="InterPro" id="IPR036396">
    <property type="entry name" value="Cyt_P450_sf"/>
</dbReference>
<dbReference type="PRINTS" id="PR00465">
    <property type="entry name" value="EP450IV"/>
</dbReference>
<sequence>MRSIPKNRQTVRQGFTAINRAMEFIQPVLDERLRKEQEFGPDWPDKPNDLITWLIEAGEGEQRSVRNIARRILAINFAAIHTTTMTFTDVLYDLAANPEYAEPMRQEVLEVIASDGWTKVSQGKMRRIDSFVKESQRMNMGVLTIHRKIMKEFTFSNGVTLPAGTNVVAAAETVHFDEANYTNPEVFDGFRFSNIREHNGEGIKHQAVSLSPSFIVFGTGRHACPGRFFAINELNTMLAYVLLNYEVKLAYGKRPKGIWQQAQLFPNPFAEVLFRRRATT</sequence>
<keyword evidence="5 6" id="KW-0408">Iron</keyword>
<feature type="binding site" description="axial binding residue" evidence="6">
    <location>
        <position position="224"/>
    </location>
    <ligand>
        <name>heme</name>
        <dbReference type="ChEBI" id="CHEBI:30413"/>
    </ligand>
    <ligandPart>
        <name>Fe</name>
        <dbReference type="ChEBI" id="CHEBI:18248"/>
    </ligandPart>
</feature>
<comment type="similarity">
    <text evidence="2 7">Belongs to the cytochrome P450 family.</text>
</comment>
<gene>
    <name evidence="8" type="ORF">D9619_010576</name>
</gene>
<dbReference type="CDD" id="cd11041">
    <property type="entry name" value="CYP503A1-like"/>
    <property type="match status" value="1"/>
</dbReference>
<name>A0A8H5ES72_9AGAR</name>
<comment type="cofactor">
    <cofactor evidence="1 6">
        <name>heme</name>
        <dbReference type="ChEBI" id="CHEBI:30413"/>
    </cofactor>
</comment>
<keyword evidence="6 7" id="KW-0349">Heme</keyword>
<evidence type="ECO:0000256" key="2">
    <source>
        <dbReference type="ARBA" id="ARBA00010617"/>
    </source>
</evidence>
<dbReference type="InterPro" id="IPR002403">
    <property type="entry name" value="Cyt_P450_E_grp-IV"/>
</dbReference>
<evidence type="ECO:0000256" key="3">
    <source>
        <dbReference type="ARBA" id="ARBA00022723"/>
    </source>
</evidence>
<evidence type="ECO:0008006" key="10">
    <source>
        <dbReference type="Google" id="ProtNLM"/>
    </source>
</evidence>
<dbReference type="PROSITE" id="PS00086">
    <property type="entry name" value="CYTOCHROME_P450"/>
    <property type="match status" value="1"/>
</dbReference>
<proteinExistence type="inferred from homology"/>
<dbReference type="GO" id="GO:0004497">
    <property type="term" value="F:monooxygenase activity"/>
    <property type="evidence" value="ECO:0007669"/>
    <property type="project" value="UniProtKB-KW"/>
</dbReference>
<dbReference type="GO" id="GO:0005506">
    <property type="term" value="F:iron ion binding"/>
    <property type="evidence" value="ECO:0007669"/>
    <property type="project" value="InterPro"/>
</dbReference>
<dbReference type="GO" id="GO:0016705">
    <property type="term" value="F:oxidoreductase activity, acting on paired donors, with incorporation or reduction of molecular oxygen"/>
    <property type="evidence" value="ECO:0007669"/>
    <property type="project" value="InterPro"/>
</dbReference>
<dbReference type="InterPro" id="IPR001128">
    <property type="entry name" value="Cyt_P450"/>
</dbReference>